<evidence type="ECO:0000313" key="2">
    <source>
        <dbReference type="Proteomes" id="UP001348265"/>
    </source>
</evidence>
<reference evidence="1 2" key="1">
    <citation type="submission" date="2023-08" db="EMBL/GenBank/DDBJ databases">
        <authorList>
            <person name="Sharma P."/>
            <person name="Verma V."/>
            <person name="Mohan M.K."/>
            <person name="Dubey A.K."/>
        </authorList>
    </citation>
    <scope>NUCLEOTIDE SEQUENCE [LARGE SCALE GENOMIC DNA]</scope>
    <source>
        <strain evidence="1 2">ADP4</strain>
    </source>
</reference>
<dbReference type="Proteomes" id="UP001348265">
    <property type="component" value="Unassembled WGS sequence"/>
</dbReference>
<accession>A0ABU7WWH7</accession>
<keyword evidence="2" id="KW-1185">Reference proteome</keyword>
<organism evidence="1 2">
    <name type="scientific">Streptomyces chrestomyceticus</name>
    <dbReference type="NCBI Taxonomy" id="68185"/>
    <lineage>
        <taxon>Bacteria</taxon>
        <taxon>Bacillati</taxon>
        <taxon>Actinomycetota</taxon>
        <taxon>Actinomycetes</taxon>
        <taxon>Kitasatosporales</taxon>
        <taxon>Streptomycetaceae</taxon>
        <taxon>Streptomyces</taxon>
    </lineage>
</organism>
<dbReference type="RefSeq" id="WP_331787321.1">
    <property type="nucleotide sequence ID" value="NZ_JAVFKM010000008.1"/>
</dbReference>
<protein>
    <submittedName>
        <fullName evidence="1">GNAT family N-acetyltransferase</fullName>
    </submittedName>
</protein>
<dbReference type="EMBL" id="JAVFKM010000008">
    <property type="protein sequence ID" value="MEF3115028.1"/>
    <property type="molecule type" value="Genomic_DNA"/>
</dbReference>
<sequence length="253" mass="28325">MPANDLTMRPITGRAELDLFRRLPYDFNDALADDLAAGRRRPEWTWVALRGDRLPARVAWWGRSADDTPQLLDIVDVEDGSADRDDPVHIGVRPLRTAMAATLPDGPRPADGGPVEYSRFVPPHWREDPATRQAAEDRMAVLERTGARFFVERLRLEWRPESEALPAPGERLGFRPVHDDEELVALMASALEGTLDAHSRADLARMSVHEAAVEHYEDELARYPSPRDRWRVATRWRTPSGAPVTAPSGVGSS</sequence>
<gene>
    <name evidence="1" type="ORF">RB636_17810</name>
</gene>
<comment type="caution">
    <text evidence="1">The sequence shown here is derived from an EMBL/GenBank/DDBJ whole genome shotgun (WGS) entry which is preliminary data.</text>
</comment>
<evidence type="ECO:0000313" key="1">
    <source>
        <dbReference type="EMBL" id="MEF3115028.1"/>
    </source>
</evidence>
<proteinExistence type="predicted"/>
<name>A0ABU7WWH7_9ACTN</name>